<dbReference type="Pfam" id="PF02626">
    <property type="entry name" value="CT_A_B"/>
    <property type="match status" value="2"/>
</dbReference>
<evidence type="ECO:0000256" key="2">
    <source>
        <dbReference type="ARBA" id="ARBA00022801"/>
    </source>
</evidence>
<evidence type="ECO:0000256" key="3">
    <source>
        <dbReference type="ARBA" id="ARBA00022840"/>
    </source>
</evidence>
<keyword evidence="8" id="KW-1185">Reference proteome</keyword>
<dbReference type="AlphaFoldDB" id="A0A1L2ZNS8"/>
<feature type="domain" description="Carboxyltransferase" evidence="6">
    <location>
        <begin position="261"/>
        <end position="584"/>
    </location>
</feature>
<dbReference type="KEGG" id="nae:BHE16_08635"/>
<sequence length="594" mass="62105">MSTPPSVEAQRSIRWTGTRAFLIECAELTEVVNLHAHLAAHPLPGQRELLAAGRTVMVAFDSRKYAVSGAQAVASLDYDDAASVSGDTIRIPVLYDGEDLAAVANLTNMSVEGVIAAHTQTQWRGAFGGFAPGFTYLVSDSDPLVVPRRETPRTAVPAGSVALAGNFSAVYPRQSPGGWQLIGRTSAQMWDLDRDKPALVRPGDTVVYEAVRELIEINGVSAENTPDGSGGGSGESPASLEVIHPGLQSLIQDLGRPGLGDLGVSASGAADKTSVRQANRILGNDSNAAVIENVLGELELRALGELILAVTGAEVSIEIERVTEIEQPAEPEQPSEPEELEESDEDIDTGPQFHVQQRTAPMRSAFKLHDGETLRLGAPRAGLRTYLGVRGGFDAPKFLNSRATDSMSGIGPSPLATGHVLNMGSPARAGGVVQAVVGQAEPAIADLPQAGKLTELRITLGPRDDWFDAAGIAALTEQEWLATSQSNRIGVRFELSDGSRPMTRAKDGELASEGAVPGSLQIPPSGLPVLFLADHPVTGGYPVAGVVIESDLALAAQLPPGARVKFTPVDPDSLTPLSPSTTSPSTPSLKGPSA</sequence>
<dbReference type="InterPro" id="IPR029000">
    <property type="entry name" value="Cyclophilin-like_dom_sf"/>
</dbReference>
<reference evidence="7 8" key="1">
    <citation type="submission" date="2016-11" db="EMBL/GenBank/DDBJ databases">
        <title>Genome sequencing of Zhihengliuella aestuarii B18 antagonistic to Plasmodiophora brassicae.</title>
        <authorList>
            <person name="Luo Y."/>
        </authorList>
    </citation>
    <scope>NUCLEOTIDE SEQUENCE [LARGE SCALE GENOMIC DNA]</scope>
    <source>
        <strain evidence="7 8">B18</strain>
    </source>
</reference>
<dbReference type="PANTHER" id="PTHR43309">
    <property type="entry name" value="5-OXOPROLINASE SUBUNIT C"/>
    <property type="match status" value="1"/>
</dbReference>
<dbReference type="InterPro" id="IPR003833">
    <property type="entry name" value="CT_C_D"/>
</dbReference>
<keyword evidence="2" id="KW-0378">Hydrolase</keyword>
<dbReference type="SUPFAM" id="SSF50891">
    <property type="entry name" value="Cyclophilin-like"/>
    <property type="match status" value="2"/>
</dbReference>
<proteinExistence type="predicted"/>
<feature type="region of interest" description="Disordered" evidence="4">
    <location>
        <begin position="220"/>
        <end position="239"/>
    </location>
</feature>
<name>A0A1L2ZNS8_9MICC</name>
<feature type="compositionally biased region" description="Low complexity" evidence="4">
    <location>
        <begin position="573"/>
        <end position="594"/>
    </location>
</feature>
<dbReference type="Gene3D" id="2.40.100.10">
    <property type="entry name" value="Cyclophilin-like"/>
    <property type="match status" value="2"/>
</dbReference>
<dbReference type="SMART" id="SM00797">
    <property type="entry name" value="AHS2"/>
    <property type="match status" value="1"/>
</dbReference>
<keyword evidence="1" id="KW-0547">Nucleotide-binding</keyword>
<dbReference type="SMART" id="SM00796">
    <property type="entry name" value="AHS1"/>
    <property type="match status" value="1"/>
</dbReference>
<keyword evidence="7" id="KW-0456">Lyase</keyword>
<accession>A0A1L2ZNS8</accession>
<feature type="region of interest" description="Disordered" evidence="4">
    <location>
        <begin position="566"/>
        <end position="594"/>
    </location>
</feature>
<dbReference type="SUPFAM" id="SSF160467">
    <property type="entry name" value="PH0987 N-terminal domain-like"/>
    <property type="match status" value="1"/>
</dbReference>
<gene>
    <name evidence="7" type="ORF">BHE16_08635</name>
</gene>
<evidence type="ECO:0000256" key="1">
    <source>
        <dbReference type="ARBA" id="ARBA00022741"/>
    </source>
</evidence>
<evidence type="ECO:0000259" key="5">
    <source>
        <dbReference type="SMART" id="SM00796"/>
    </source>
</evidence>
<dbReference type="Proteomes" id="UP000183530">
    <property type="component" value="Chromosome"/>
</dbReference>
<feature type="domain" description="Carboxyltransferase" evidence="5">
    <location>
        <begin position="11"/>
        <end position="200"/>
    </location>
</feature>
<organism evidence="7 8">
    <name type="scientific">Neomicrococcus aestuarii</name>
    <dbReference type="NCBI Taxonomy" id="556325"/>
    <lineage>
        <taxon>Bacteria</taxon>
        <taxon>Bacillati</taxon>
        <taxon>Actinomycetota</taxon>
        <taxon>Actinomycetes</taxon>
        <taxon>Micrococcales</taxon>
        <taxon>Micrococcaceae</taxon>
        <taxon>Neomicrococcus</taxon>
    </lineage>
</organism>
<dbReference type="GO" id="GO:0016829">
    <property type="term" value="F:lyase activity"/>
    <property type="evidence" value="ECO:0007669"/>
    <property type="project" value="UniProtKB-KW"/>
</dbReference>
<dbReference type="GO" id="GO:0005524">
    <property type="term" value="F:ATP binding"/>
    <property type="evidence" value="ECO:0007669"/>
    <property type="project" value="UniProtKB-KW"/>
</dbReference>
<evidence type="ECO:0000313" key="8">
    <source>
        <dbReference type="Proteomes" id="UP000183530"/>
    </source>
</evidence>
<dbReference type="Pfam" id="PF02682">
    <property type="entry name" value="CT_C_D"/>
    <property type="match status" value="1"/>
</dbReference>
<dbReference type="InterPro" id="IPR052708">
    <property type="entry name" value="PxpC"/>
</dbReference>
<dbReference type="PANTHER" id="PTHR43309:SF3">
    <property type="entry name" value="5-OXOPROLINASE SUBUNIT C"/>
    <property type="match status" value="1"/>
</dbReference>
<dbReference type="InterPro" id="IPR003778">
    <property type="entry name" value="CT_A_B"/>
</dbReference>
<evidence type="ECO:0000313" key="7">
    <source>
        <dbReference type="EMBL" id="APF41053.1"/>
    </source>
</evidence>
<keyword evidence="3" id="KW-0067">ATP-binding</keyword>
<protein>
    <submittedName>
        <fullName evidence="7">Urea amidolyase</fullName>
    </submittedName>
</protein>
<evidence type="ECO:0000259" key="6">
    <source>
        <dbReference type="SMART" id="SM00797"/>
    </source>
</evidence>
<evidence type="ECO:0000256" key="4">
    <source>
        <dbReference type="SAM" id="MobiDB-lite"/>
    </source>
</evidence>
<dbReference type="RefSeq" id="WP_071894524.1">
    <property type="nucleotide sequence ID" value="NZ_CP018135.1"/>
</dbReference>
<dbReference type="GO" id="GO:0016787">
    <property type="term" value="F:hydrolase activity"/>
    <property type="evidence" value="ECO:0007669"/>
    <property type="project" value="UniProtKB-KW"/>
</dbReference>
<dbReference type="OrthoDB" id="9768696at2"/>
<dbReference type="EMBL" id="CP018135">
    <property type="protein sequence ID" value="APF41053.1"/>
    <property type="molecule type" value="Genomic_DNA"/>
</dbReference>
<dbReference type="Gene3D" id="3.30.1360.40">
    <property type="match status" value="1"/>
</dbReference>
<feature type="compositionally biased region" description="Acidic residues" evidence="4">
    <location>
        <begin position="327"/>
        <end position="347"/>
    </location>
</feature>
<dbReference type="STRING" id="556325.BHE16_08635"/>
<feature type="region of interest" description="Disordered" evidence="4">
    <location>
        <begin position="322"/>
        <end position="347"/>
    </location>
</feature>